<accession>A0A839DYP9</accession>
<organism evidence="1 2">
    <name type="scientific">Halosaccharopolyspora lacisalsi</name>
    <dbReference type="NCBI Taxonomy" id="1000566"/>
    <lineage>
        <taxon>Bacteria</taxon>
        <taxon>Bacillati</taxon>
        <taxon>Actinomycetota</taxon>
        <taxon>Actinomycetes</taxon>
        <taxon>Pseudonocardiales</taxon>
        <taxon>Pseudonocardiaceae</taxon>
        <taxon>Halosaccharopolyspora</taxon>
    </lineage>
</organism>
<evidence type="ECO:0000313" key="1">
    <source>
        <dbReference type="EMBL" id="MBA8827092.1"/>
    </source>
</evidence>
<dbReference type="RefSeq" id="WP_182546283.1">
    <property type="nucleotide sequence ID" value="NZ_JACGWZ010000007.1"/>
</dbReference>
<dbReference type="Proteomes" id="UP000569329">
    <property type="component" value="Unassembled WGS sequence"/>
</dbReference>
<gene>
    <name evidence="1" type="ORF">FHX42_004476</name>
</gene>
<dbReference type="EMBL" id="JACGWZ010000007">
    <property type="protein sequence ID" value="MBA8827092.1"/>
    <property type="molecule type" value="Genomic_DNA"/>
</dbReference>
<evidence type="ECO:0000313" key="2">
    <source>
        <dbReference type="Proteomes" id="UP000569329"/>
    </source>
</evidence>
<sequence length="61" mass="6521">MTQLTTADVAYLGEHLDEIKQALADNRPTAAFDRLRQLSSPAAAEEFLAMTAESIVTGQAA</sequence>
<protein>
    <submittedName>
        <fullName evidence="1">Uncharacterized protein</fullName>
    </submittedName>
</protein>
<dbReference type="AlphaFoldDB" id="A0A839DYP9"/>
<comment type="caution">
    <text evidence="1">The sequence shown here is derived from an EMBL/GenBank/DDBJ whole genome shotgun (WGS) entry which is preliminary data.</text>
</comment>
<reference evidence="1 2" key="1">
    <citation type="submission" date="2020-07" db="EMBL/GenBank/DDBJ databases">
        <title>Sequencing the genomes of 1000 actinobacteria strains.</title>
        <authorList>
            <person name="Klenk H.-P."/>
        </authorList>
    </citation>
    <scope>NUCLEOTIDE SEQUENCE [LARGE SCALE GENOMIC DNA]</scope>
    <source>
        <strain evidence="1 2">DSM 45975</strain>
    </source>
</reference>
<keyword evidence="2" id="KW-1185">Reference proteome</keyword>
<proteinExistence type="predicted"/>
<name>A0A839DYP9_9PSEU</name>